<evidence type="ECO:0000313" key="1">
    <source>
        <dbReference type="EMBL" id="GIE24844.1"/>
    </source>
</evidence>
<sequence length="172" mass="18543">MFLTSSVRKALSWLHGHTRAARVAAPELSVWADLPRLDRFLSDSTDADDVPTLFALMDPRSRDFGTDVAAFIDHCCEQQILRIAAPVTAVGIEATVNGDYRDGGFLVMVTIADRITLASGQLLSGVFHDADDLPRQVLGGFHVAALAVVVDVADHTYREFLHTAASLTGIPA</sequence>
<gene>
    <name evidence="1" type="ORF">Ahu01nite_079460</name>
</gene>
<protein>
    <submittedName>
        <fullName evidence="1">Uncharacterized protein</fullName>
    </submittedName>
</protein>
<accession>A0ABQ4A1W8</accession>
<dbReference type="Proteomes" id="UP000603200">
    <property type="component" value="Unassembled WGS sequence"/>
</dbReference>
<reference evidence="1 2" key="1">
    <citation type="submission" date="2021-01" db="EMBL/GenBank/DDBJ databases">
        <title>Whole genome shotgun sequence of Actinoplanes humidus NBRC 14915.</title>
        <authorList>
            <person name="Komaki H."/>
            <person name="Tamura T."/>
        </authorList>
    </citation>
    <scope>NUCLEOTIDE SEQUENCE [LARGE SCALE GENOMIC DNA]</scope>
    <source>
        <strain evidence="1 2">NBRC 14915</strain>
    </source>
</reference>
<organism evidence="1 2">
    <name type="scientific">Winogradskya humida</name>
    <dbReference type="NCBI Taxonomy" id="113566"/>
    <lineage>
        <taxon>Bacteria</taxon>
        <taxon>Bacillati</taxon>
        <taxon>Actinomycetota</taxon>
        <taxon>Actinomycetes</taxon>
        <taxon>Micromonosporales</taxon>
        <taxon>Micromonosporaceae</taxon>
        <taxon>Winogradskya</taxon>
    </lineage>
</organism>
<name>A0ABQ4A1W8_9ACTN</name>
<evidence type="ECO:0000313" key="2">
    <source>
        <dbReference type="Proteomes" id="UP000603200"/>
    </source>
</evidence>
<comment type="caution">
    <text evidence="1">The sequence shown here is derived from an EMBL/GenBank/DDBJ whole genome shotgun (WGS) entry which is preliminary data.</text>
</comment>
<proteinExistence type="predicted"/>
<keyword evidence="2" id="KW-1185">Reference proteome</keyword>
<dbReference type="EMBL" id="BOMN01000113">
    <property type="protein sequence ID" value="GIE24844.1"/>
    <property type="molecule type" value="Genomic_DNA"/>
</dbReference>